<organism evidence="8 9">
    <name type="scientific">Helicobacter suis HS5</name>
    <dbReference type="NCBI Taxonomy" id="710394"/>
    <lineage>
        <taxon>Bacteria</taxon>
        <taxon>Pseudomonadati</taxon>
        <taxon>Campylobacterota</taxon>
        <taxon>Epsilonproteobacteria</taxon>
        <taxon>Campylobacterales</taxon>
        <taxon>Helicobacteraceae</taxon>
        <taxon>Helicobacter</taxon>
    </lineage>
</organism>
<dbReference type="InterPro" id="IPR058240">
    <property type="entry name" value="rSAM_sf"/>
</dbReference>
<proteinExistence type="predicted"/>
<evidence type="ECO:0000259" key="7">
    <source>
        <dbReference type="PROSITE" id="PS51918"/>
    </source>
</evidence>
<evidence type="ECO:0000256" key="1">
    <source>
        <dbReference type="ARBA" id="ARBA00001966"/>
    </source>
</evidence>
<sequence>MILQSQQMPNLVFGPIKSRRFGWSLGIDVSGEAKQCNFDCLYCELTPNKPMESMHTALPPEVLISKIKQALTYKYDHLDVLTTTANGEPTLYPHLEELITAIKPFIPSGVQSLILSNGARLGNKEVQKALLHYDIVKFSLDAIWPQVFNKIDRPHKNLALETILEGILDFASQYQGMLVAEVLLVAGINDQEAHIQDLVAFLQKVPNLARVDLSSIDRPPAYKVQPLTLDHLLKLATYFEKLPISLPSRIPFKTTKLQTTPKAFLDLLKYRPLSVDEAHYYLLPVELKSLYQEGAIVVKKVGLVDFYHLP</sequence>
<dbReference type="Pfam" id="PF04055">
    <property type="entry name" value="Radical_SAM"/>
    <property type="match status" value="1"/>
</dbReference>
<keyword evidence="2" id="KW-0004">4Fe-4S</keyword>
<dbReference type="GO" id="GO:0051539">
    <property type="term" value="F:4 iron, 4 sulfur cluster binding"/>
    <property type="evidence" value="ECO:0007669"/>
    <property type="project" value="UniProtKB-KW"/>
</dbReference>
<reference evidence="8 9" key="1">
    <citation type="journal article" date="2011" name="Vet. Res.">
        <title>Genome sequence of Helicobacter suis supports its role in gastric pathology.</title>
        <authorList>
            <person name="Vermoote M."/>
            <person name="Vandekerckhove T.T."/>
            <person name="Flahou B."/>
            <person name="Pasmans F."/>
            <person name="Smet A."/>
            <person name="De Groote D."/>
            <person name="Van Criekinge W."/>
            <person name="Ducatelle R."/>
            <person name="Haesebrouck F."/>
        </authorList>
    </citation>
    <scope>NUCLEOTIDE SEQUENCE [LARGE SCALE GENOMIC DNA]</scope>
    <source>
        <strain evidence="8 9">HS5</strain>
    </source>
</reference>
<dbReference type="Gene3D" id="3.20.20.70">
    <property type="entry name" value="Aldolase class I"/>
    <property type="match status" value="1"/>
</dbReference>
<dbReference type="InterPro" id="IPR007197">
    <property type="entry name" value="rSAM"/>
</dbReference>
<dbReference type="GO" id="GO:0003824">
    <property type="term" value="F:catalytic activity"/>
    <property type="evidence" value="ECO:0007669"/>
    <property type="project" value="InterPro"/>
</dbReference>
<keyword evidence="5" id="KW-0408">Iron</keyword>
<evidence type="ECO:0000313" key="8">
    <source>
        <dbReference type="EMBL" id="EFX41887.1"/>
    </source>
</evidence>
<dbReference type="Proteomes" id="UP000054093">
    <property type="component" value="Unassembled WGS sequence"/>
</dbReference>
<comment type="cofactor">
    <cofactor evidence="1">
        <name>[4Fe-4S] cluster</name>
        <dbReference type="ChEBI" id="CHEBI:49883"/>
    </cofactor>
</comment>
<dbReference type="InterPro" id="IPR013785">
    <property type="entry name" value="Aldolase_TIM"/>
</dbReference>
<evidence type="ECO:0000256" key="4">
    <source>
        <dbReference type="ARBA" id="ARBA00022723"/>
    </source>
</evidence>
<name>E7G434_9HELI</name>
<dbReference type="PROSITE" id="PS51918">
    <property type="entry name" value="RADICAL_SAM"/>
    <property type="match status" value="1"/>
</dbReference>
<dbReference type="AlphaFoldDB" id="E7G434"/>
<dbReference type="PANTHER" id="PTHR43787">
    <property type="entry name" value="FEMO COFACTOR BIOSYNTHESIS PROTEIN NIFB-RELATED"/>
    <property type="match status" value="1"/>
</dbReference>
<evidence type="ECO:0000256" key="6">
    <source>
        <dbReference type="ARBA" id="ARBA00023014"/>
    </source>
</evidence>
<evidence type="ECO:0000256" key="3">
    <source>
        <dbReference type="ARBA" id="ARBA00022691"/>
    </source>
</evidence>
<dbReference type="SUPFAM" id="SSF102114">
    <property type="entry name" value="Radical SAM enzymes"/>
    <property type="match status" value="1"/>
</dbReference>
<dbReference type="InterPro" id="IPR040084">
    <property type="entry name" value="GTPase_Obg"/>
</dbReference>
<dbReference type="PANTHER" id="PTHR43787:SF11">
    <property type="entry name" value="UPF0026 PROTEIN SLR1464"/>
    <property type="match status" value="1"/>
</dbReference>
<dbReference type="GO" id="GO:0046872">
    <property type="term" value="F:metal ion binding"/>
    <property type="evidence" value="ECO:0007669"/>
    <property type="project" value="UniProtKB-KW"/>
</dbReference>
<evidence type="ECO:0000256" key="5">
    <source>
        <dbReference type="ARBA" id="ARBA00023004"/>
    </source>
</evidence>
<comment type="caution">
    <text evidence="8">The sequence shown here is derived from an EMBL/GenBank/DDBJ whole genome shotgun (WGS) entry which is preliminary data.</text>
</comment>
<evidence type="ECO:0000256" key="2">
    <source>
        <dbReference type="ARBA" id="ARBA00022485"/>
    </source>
</evidence>
<dbReference type="EMBL" id="ADHO01000119">
    <property type="protein sequence ID" value="EFX41887.1"/>
    <property type="molecule type" value="Genomic_DNA"/>
</dbReference>
<keyword evidence="4" id="KW-0479">Metal-binding</keyword>
<gene>
    <name evidence="8" type="ORF">HSUHS5_0727</name>
</gene>
<protein>
    <submittedName>
        <fullName evidence="8">Radical SAM domain-containing protein</fullName>
    </submittedName>
</protein>
<accession>E7G434</accession>
<keyword evidence="3" id="KW-0949">S-adenosyl-L-methionine</keyword>
<keyword evidence="6" id="KW-0411">Iron-sulfur</keyword>
<dbReference type="SFLD" id="SFLDG01083">
    <property type="entry name" value="Uncharacterised_Radical_SAM_Su"/>
    <property type="match status" value="1"/>
</dbReference>
<feature type="domain" description="Radical SAM core" evidence="7">
    <location>
        <begin position="17"/>
        <end position="253"/>
    </location>
</feature>
<dbReference type="CDD" id="cd01335">
    <property type="entry name" value="Radical_SAM"/>
    <property type="match status" value="1"/>
</dbReference>
<evidence type="ECO:0000313" key="9">
    <source>
        <dbReference type="Proteomes" id="UP000054093"/>
    </source>
</evidence>
<dbReference type="SFLD" id="SFLDS00029">
    <property type="entry name" value="Radical_SAM"/>
    <property type="match status" value="1"/>
</dbReference>